<accession>A0A1R2C3L3</accession>
<dbReference type="Gene3D" id="2.60.200.20">
    <property type="match status" value="1"/>
</dbReference>
<dbReference type="SMART" id="SM00129">
    <property type="entry name" value="KISc"/>
    <property type="match status" value="1"/>
</dbReference>
<dbReference type="Pfam" id="PF00498">
    <property type="entry name" value="FHA"/>
    <property type="match status" value="1"/>
</dbReference>
<sequence>MSVKVAVRVRPFNARENDLGAELCIKMVDKTTTIFDSKSGATRDFTFDYSFWSHDRFEEVNGYFTPIDDVYADQRKVYLALGEEVLNNAWEGYNCCLFAYGQTGSGKSYSMIGYGNNKGIIPISFKEIFQRTDQRKSETKSFEVLVSMLEIYNEKIQDLLVPVSQRVQGGLKVRESKDHGVFVEDLSKVQAADYEEIEKLMELGNTHRSIGATNMNATSSRAHTIFTIEFKQITKEGNRKMEKVSVINLVDLAGSEKAGQTGATGDRLKEGCAINKSLVVLGSVIEALAEKSMGKKGNVVVPYRDSALTRILSSALGGNSKTIMICALSPATVNYEETLSTLRYADRAKKIKNHAIVNETVEAKLTRENTELRNLLEELGGKDKIMELNEQVRELGGTEKLKELKEQIAALEKLKKEGMDFGTHQIKQAAAENEFRVDISGPHIKNITEDQQLTGKVCYNFNNVPLVAGRKNANPPCNLIFASSSVSTRHCVFDKNEEDKITLKACDEKSSKNLFVNGKRFEGTIILNHMDRILIGTSTMFLFKIPGETSELKESDIDYEFVQDEKQKYDEEEFEKAMPRQSVRASRALSQVDIPLQSHRASINAPFAPPPPEIIAQPVEPEPVITEEPSPFEQHYEEPLSNKKILHNKLAKLFPLINEANMLASDLGKHVKFSAKIINILPDDVREEEDLEPERWEKELKVEVINQDYGLIWYWDSDKFEDRLCMLRELLDEEVMPSPDEDPLWDPPEESLIGKGYYSLKPLGLLFDNPFDILIISAWGGDAGYLRMNIIPVDEAGMILEEGPDTPEELIGQLISFRVEIKEARNLPPAHSNNVYCEFHFPGLGIRRTSIVPGYSEQPIFNWKETFNNVLVDEALASYMQTNKLAIRLNGTGMAMKVETPKKQIVRPKNETTEAKAPCAETKMEENAKKHQTIENEMKDKQKNNAKGDSDKNKANQNTQNKKKEGLEVEKSGTKKNQSNAKSDKKKDCIVF</sequence>
<evidence type="ECO:0000256" key="7">
    <source>
        <dbReference type="SAM" id="MobiDB-lite"/>
    </source>
</evidence>
<evidence type="ECO:0000313" key="10">
    <source>
        <dbReference type="EMBL" id="OMJ83613.1"/>
    </source>
</evidence>
<dbReference type="InterPro" id="IPR000253">
    <property type="entry name" value="FHA_dom"/>
</dbReference>
<name>A0A1R2C3L3_9CILI</name>
<dbReference type="InterPro" id="IPR027417">
    <property type="entry name" value="P-loop_NTPase"/>
</dbReference>
<dbReference type="PRINTS" id="PR00380">
    <property type="entry name" value="KINESINHEAVY"/>
</dbReference>
<dbReference type="SMART" id="SM00240">
    <property type="entry name" value="FHA"/>
    <property type="match status" value="1"/>
</dbReference>
<dbReference type="InterPro" id="IPR036961">
    <property type="entry name" value="Kinesin_motor_dom_sf"/>
</dbReference>
<reference evidence="10 11" key="1">
    <citation type="submission" date="2016-11" db="EMBL/GenBank/DDBJ databases">
        <title>The macronuclear genome of Stentor coeruleus: a giant cell with tiny introns.</title>
        <authorList>
            <person name="Slabodnick M."/>
            <person name="Ruby J.G."/>
            <person name="Reiff S.B."/>
            <person name="Swart E.C."/>
            <person name="Gosai S."/>
            <person name="Prabakaran S."/>
            <person name="Witkowska E."/>
            <person name="Larue G.E."/>
            <person name="Fisher S."/>
            <person name="Freeman R.M."/>
            <person name="Gunawardena J."/>
            <person name="Chu W."/>
            <person name="Stover N.A."/>
            <person name="Gregory B.D."/>
            <person name="Nowacki M."/>
            <person name="Derisi J."/>
            <person name="Roy S.W."/>
            <person name="Marshall W.F."/>
            <person name="Sood P."/>
        </authorList>
    </citation>
    <scope>NUCLEOTIDE SEQUENCE [LARGE SCALE GENOMIC DNA]</scope>
    <source>
        <strain evidence="10">WM001</strain>
    </source>
</reference>
<dbReference type="InterPro" id="IPR035892">
    <property type="entry name" value="C2_domain_sf"/>
</dbReference>
<keyword evidence="4 5" id="KW-0505">Motor protein</keyword>
<proteinExistence type="inferred from homology"/>
<dbReference type="SUPFAM" id="SSF49562">
    <property type="entry name" value="C2 domain (Calcium/lipid-binding domain, CaLB)"/>
    <property type="match status" value="1"/>
</dbReference>
<dbReference type="PANTHER" id="PTHR47117">
    <property type="entry name" value="STAR-RELATED LIPID TRANSFER PROTEIN 9"/>
    <property type="match status" value="1"/>
</dbReference>
<dbReference type="InterPro" id="IPR008984">
    <property type="entry name" value="SMAD_FHA_dom_sf"/>
</dbReference>
<feature type="compositionally biased region" description="Basic and acidic residues" evidence="7">
    <location>
        <begin position="982"/>
        <end position="992"/>
    </location>
</feature>
<dbReference type="SUPFAM" id="SSF52540">
    <property type="entry name" value="P-loop containing nucleoside triphosphate hydrolases"/>
    <property type="match status" value="1"/>
</dbReference>
<dbReference type="Pfam" id="PF00225">
    <property type="entry name" value="Kinesin"/>
    <property type="match status" value="1"/>
</dbReference>
<dbReference type="Proteomes" id="UP000187209">
    <property type="component" value="Unassembled WGS sequence"/>
</dbReference>
<evidence type="ECO:0000256" key="1">
    <source>
        <dbReference type="ARBA" id="ARBA00022741"/>
    </source>
</evidence>
<comment type="similarity">
    <text evidence="5 6">Belongs to the TRAFAC class myosin-kinesin ATPase superfamily. Kinesin family.</text>
</comment>
<dbReference type="GO" id="GO:0003777">
    <property type="term" value="F:microtubule motor activity"/>
    <property type="evidence" value="ECO:0007669"/>
    <property type="project" value="InterPro"/>
</dbReference>
<dbReference type="InterPro" id="IPR001752">
    <property type="entry name" value="Kinesin_motor_dom"/>
</dbReference>
<keyword evidence="11" id="KW-1185">Reference proteome</keyword>
<organism evidence="10 11">
    <name type="scientific">Stentor coeruleus</name>
    <dbReference type="NCBI Taxonomy" id="5963"/>
    <lineage>
        <taxon>Eukaryota</taxon>
        <taxon>Sar</taxon>
        <taxon>Alveolata</taxon>
        <taxon>Ciliophora</taxon>
        <taxon>Postciliodesmatophora</taxon>
        <taxon>Heterotrichea</taxon>
        <taxon>Heterotrichida</taxon>
        <taxon>Stentoridae</taxon>
        <taxon>Stentor</taxon>
    </lineage>
</organism>
<feature type="domain" description="Kinesin motor" evidence="9">
    <location>
        <begin position="2"/>
        <end position="351"/>
    </location>
</feature>
<evidence type="ECO:0000256" key="6">
    <source>
        <dbReference type="RuleBase" id="RU000394"/>
    </source>
</evidence>
<dbReference type="InterPro" id="IPR019821">
    <property type="entry name" value="Kinesin_motor_CS"/>
</dbReference>
<gene>
    <name evidence="10" type="ORF">SteCoe_15401</name>
</gene>
<keyword evidence="1 5" id="KW-0547">Nucleotide-binding</keyword>
<dbReference type="PROSITE" id="PS50067">
    <property type="entry name" value="KINESIN_MOTOR_2"/>
    <property type="match status" value="1"/>
</dbReference>
<dbReference type="CDD" id="cd00030">
    <property type="entry name" value="C2"/>
    <property type="match status" value="1"/>
</dbReference>
<feature type="region of interest" description="Disordered" evidence="7">
    <location>
        <begin position="908"/>
        <end position="992"/>
    </location>
</feature>
<dbReference type="OrthoDB" id="303838at2759"/>
<dbReference type="PROSITE" id="PS50006">
    <property type="entry name" value="FHA_DOMAIN"/>
    <property type="match status" value="1"/>
</dbReference>
<evidence type="ECO:0000313" key="11">
    <source>
        <dbReference type="Proteomes" id="UP000187209"/>
    </source>
</evidence>
<dbReference type="Gene3D" id="3.40.850.10">
    <property type="entry name" value="Kinesin motor domain"/>
    <property type="match status" value="1"/>
</dbReference>
<dbReference type="GO" id="GO:0005524">
    <property type="term" value="F:ATP binding"/>
    <property type="evidence" value="ECO:0007669"/>
    <property type="project" value="UniProtKB-UniRule"/>
</dbReference>
<keyword evidence="2 5" id="KW-0067">ATP-binding</keyword>
<dbReference type="SUPFAM" id="SSF49879">
    <property type="entry name" value="SMAD/FHA domain"/>
    <property type="match status" value="1"/>
</dbReference>
<evidence type="ECO:0000256" key="2">
    <source>
        <dbReference type="ARBA" id="ARBA00022840"/>
    </source>
</evidence>
<evidence type="ECO:0000256" key="3">
    <source>
        <dbReference type="ARBA" id="ARBA00023054"/>
    </source>
</evidence>
<feature type="domain" description="FHA" evidence="8">
    <location>
        <begin position="466"/>
        <end position="521"/>
    </location>
</feature>
<dbReference type="FunFam" id="3.40.850.10:FF:000063">
    <property type="entry name" value="Kinesin-like protein"/>
    <property type="match status" value="1"/>
</dbReference>
<keyword evidence="3" id="KW-0175">Coiled coil</keyword>
<protein>
    <recommendedName>
        <fullName evidence="6">Kinesin-like protein</fullName>
    </recommendedName>
</protein>
<feature type="compositionally biased region" description="Basic and acidic residues" evidence="7">
    <location>
        <begin position="962"/>
        <end position="973"/>
    </location>
</feature>
<dbReference type="GO" id="GO:0008017">
    <property type="term" value="F:microtubule binding"/>
    <property type="evidence" value="ECO:0007669"/>
    <property type="project" value="InterPro"/>
</dbReference>
<keyword evidence="6" id="KW-0493">Microtubule</keyword>
<evidence type="ECO:0000256" key="4">
    <source>
        <dbReference type="ARBA" id="ARBA00023175"/>
    </source>
</evidence>
<evidence type="ECO:0000256" key="5">
    <source>
        <dbReference type="PROSITE-ProRule" id="PRU00283"/>
    </source>
</evidence>
<evidence type="ECO:0000259" key="8">
    <source>
        <dbReference type="PROSITE" id="PS50006"/>
    </source>
</evidence>
<dbReference type="AlphaFoldDB" id="A0A1R2C3L3"/>
<feature type="compositionally biased region" description="Basic and acidic residues" evidence="7">
    <location>
        <begin position="922"/>
        <end position="954"/>
    </location>
</feature>
<comment type="caution">
    <text evidence="10">The sequence shown here is derived from an EMBL/GenBank/DDBJ whole genome shotgun (WGS) entry which is preliminary data.</text>
</comment>
<evidence type="ECO:0000259" key="9">
    <source>
        <dbReference type="PROSITE" id="PS50067"/>
    </source>
</evidence>
<feature type="binding site" evidence="5">
    <location>
        <begin position="101"/>
        <end position="108"/>
    </location>
    <ligand>
        <name>ATP</name>
        <dbReference type="ChEBI" id="CHEBI:30616"/>
    </ligand>
</feature>
<dbReference type="PROSITE" id="PS00411">
    <property type="entry name" value="KINESIN_MOTOR_1"/>
    <property type="match status" value="1"/>
</dbReference>
<dbReference type="GO" id="GO:0005874">
    <property type="term" value="C:microtubule"/>
    <property type="evidence" value="ECO:0007669"/>
    <property type="project" value="UniProtKB-KW"/>
</dbReference>
<dbReference type="EMBL" id="MPUH01000297">
    <property type="protein sequence ID" value="OMJ83613.1"/>
    <property type="molecule type" value="Genomic_DNA"/>
</dbReference>
<dbReference type="GO" id="GO:0007018">
    <property type="term" value="P:microtubule-based movement"/>
    <property type="evidence" value="ECO:0007669"/>
    <property type="project" value="InterPro"/>
</dbReference>